<name>A0A238UL84_HALEZ</name>
<dbReference type="InterPro" id="IPR036852">
    <property type="entry name" value="Peptidase_S8/S53_dom_sf"/>
</dbReference>
<dbReference type="Proteomes" id="UP000198297">
    <property type="component" value="Unassembled WGS sequence"/>
</dbReference>
<evidence type="ECO:0000313" key="9">
    <source>
        <dbReference type="EMBL" id="SNR22886.1"/>
    </source>
</evidence>
<protein>
    <submittedName>
        <fullName evidence="9">Serine protease, subtilisin family</fullName>
    </submittedName>
</protein>
<evidence type="ECO:0000313" key="10">
    <source>
        <dbReference type="Proteomes" id="UP000198297"/>
    </source>
</evidence>
<evidence type="ECO:0000256" key="2">
    <source>
        <dbReference type="ARBA" id="ARBA00022670"/>
    </source>
</evidence>
<evidence type="ECO:0000256" key="5">
    <source>
        <dbReference type="PROSITE-ProRule" id="PRU01240"/>
    </source>
</evidence>
<feature type="domain" description="Peptidase S8/S53" evidence="8">
    <location>
        <begin position="135"/>
        <end position="421"/>
    </location>
</feature>
<evidence type="ECO:0000256" key="7">
    <source>
        <dbReference type="SAM" id="MobiDB-lite"/>
    </source>
</evidence>
<dbReference type="Pfam" id="PF00082">
    <property type="entry name" value="Peptidase_S8"/>
    <property type="match status" value="1"/>
</dbReference>
<dbReference type="PANTHER" id="PTHR43806:SF11">
    <property type="entry name" value="CEREVISIN-RELATED"/>
    <property type="match status" value="1"/>
</dbReference>
<dbReference type="Gene3D" id="3.40.50.200">
    <property type="entry name" value="Peptidase S8/S53 domain"/>
    <property type="match status" value="1"/>
</dbReference>
<dbReference type="GO" id="GO:0006508">
    <property type="term" value="P:proteolysis"/>
    <property type="evidence" value="ECO:0007669"/>
    <property type="project" value="UniProtKB-KW"/>
</dbReference>
<evidence type="ECO:0000259" key="8">
    <source>
        <dbReference type="Pfam" id="PF00082"/>
    </source>
</evidence>
<feature type="active site" description="Charge relay system" evidence="5">
    <location>
        <position position="374"/>
    </location>
</feature>
<organism evidence="9 10">
    <name type="scientific">Halorubrum ezzemoulense</name>
    <name type="common">Halorubrum chaoviator</name>
    <dbReference type="NCBI Taxonomy" id="337243"/>
    <lineage>
        <taxon>Archaea</taxon>
        <taxon>Methanobacteriati</taxon>
        <taxon>Methanobacteriota</taxon>
        <taxon>Stenosarchaea group</taxon>
        <taxon>Halobacteria</taxon>
        <taxon>Halobacteriales</taxon>
        <taxon>Haloferacaceae</taxon>
        <taxon>Halorubrum</taxon>
    </lineage>
</organism>
<dbReference type="GO" id="GO:0004252">
    <property type="term" value="F:serine-type endopeptidase activity"/>
    <property type="evidence" value="ECO:0007669"/>
    <property type="project" value="UniProtKB-UniRule"/>
</dbReference>
<dbReference type="PROSITE" id="PS00136">
    <property type="entry name" value="SUBTILASE_ASP"/>
    <property type="match status" value="1"/>
</dbReference>
<reference evidence="9 10" key="1">
    <citation type="submission" date="2017-06" db="EMBL/GenBank/DDBJ databases">
        <authorList>
            <person name="Kim H.J."/>
            <person name="Triplett B.A."/>
        </authorList>
    </citation>
    <scope>NUCLEOTIDE SEQUENCE [LARGE SCALE GENOMIC DNA]</scope>
    <source>
        <strain evidence="9 10">DSM 19316</strain>
    </source>
</reference>
<dbReference type="InterPro" id="IPR000209">
    <property type="entry name" value="Peptidase_S8/S53_dom"/>
</dbReference>
<keyword evidence="2 5" id="KW-0645">Protease</keyword>
<comment type="similarity">
    <text evidence="1 5 6">Belongs to the peptidase S8 family.</text>
</comment>
<dbReference type="PANTHER" id="PTHR43806">
    <property type="entry name" value="PEPTIDASE S8"/>
    <property type="match status" value="1"/>
</dbReference>
<evidence type="ECO:0000256" key="1">
    <source>
        <dbReference type="ARBA" id="ARBA00011073"/>
    </source>
</evidence>
<dbReference type="RefSeq" id="WP_089307549.1">
    <property type="nucleotide sequence ID" value="NZ_FZNK01000001.1"/>
</dbReference>
<keyword evidence="3 5" id="KW-0378">Hydrolase</keyword>
<dbReference type="PROSITE" id="PS51318">
    <property type="entry name" value="TAT"/>
    <property type="match status" value="1"/>
</dbReference>
<dbReference type="InterPro" id="IPR023828">
    <property type="entry name" value="Peptidase_S8_Ser-AS"/>
</dbReference>
<keyword evidence="4 5" id="KW-0720">Serine protease</keyword>
<evidence type="ECO:0000256" key="3">
    <source>
        <dbReference type="ARBA" id="ARBA00022801"/>
    </source>
</evidence>
<evidence type="ECO:0000256" key="4">
    <source>
        <dbReference type="ARBA" id="ARBA00022825"/>
    </source>
</evidence>
<sequence>MNFERRTFVKGVAGLAATATITGTASAADGQTQYIVGANGNGVADAVTDAGFEVRHELADGDVLVAVGPSDAAADIESVKGVKAANPDLKLELDEPEVNTEAADETPPSEGAALSDLQWDKEITDVFEAHEYATGEGTRVAIVDTGIDLNHPDLGNVNEELGQAFVADDDVPEIGPDDSGSHGTHVAGTVGATGESGVVGTAPDTELIPVRVFPAEGGATFGDILAGIDYAAEIGADAANFSLGIPGVQQPGSELNKLKAEVQTVFQSAVRRGTVITGSAGNDSGSLQGSGFTLPNSVPAAFTVSATSPADTLSFYSNFGTSDIDIAAPGGGYETLEKTLVEDPDAVEWPFPTNLVLSTIPVEQGAYGYKAGTSMAAPQVAGLAALVRELEPNANASRIEQAIQKGAEGANGKSDSEFGAGIINALNTVERLASGKGKGNGN</sequence>
<evidence type="ECO:0000256" key="6">
    <source>
        <dbReference type="RuleBase" id="RU003355"/>
    </source>
</evidence>
<dbReference type="EMBL" id="FZNK01000001">
    <property type="protein sequence ID" value="SNR22886.1"/>
    <property type="molecule type" value="Genomic_DNA"/>
</dbReference>
<dbReference type="InterPro" id="IPR006311">
    <property type="entry name" value="TAT_signal"/>
</dbReference>
<dbReference type="InterPro" id="IPR015500">
    <property type="entry name" value="Peptidase_S8_subtilisin-rel"/>
</dbReference>
<feature type="compositionally biased region" description="Low complexity" evidence="7">
    <location>
        <begin position="182"/>
        <end position="193"/>
    </location>
</feature>
<dbReference type="PROSITE" id="PS00137">
    <property type="entry name" value="SUBTILASE_HIS"/>
    <property type="match status" value="1"/>
</dbReference>
<feature type="region of interest" description="Disordered" evidence="7">
    <location>
        <begin position="177"/>
        <end position="200"/>
    </location>
</feature>
<dbReference type="SUPFAM" id="SSF52743">
    <property type="entry name" value="Subtilisin-like"/>
    <property type="match status" value="1"/>
</dbReference>
<dbReference type="InterPro" id="IPR050131">
    <property type="entry name" value="Peptidase_S8_subtilisin-like"/>
</dbReference>
<accession>A0A238UL84</accession>
<dbReference type="InterPro" id="IPR023827">
    <property type="entry name" value="Peptidase_S8_Asp-AS"/>
</dbReference>
<feature type="active site" description="Charge relay system" evidence="5">
    <location>
        <position position="182"/>
    </location>
</feature>
<proteinExistence type="inferred from homology"/>
<dbReference type="PRINTS" id="PR00723">
    <property type="entry name" value="SUBTILISIN"/>
</dbReference>
<dbReference type="PROSITE" id="PS00138">
    <property type="entry name" value="SUBTILASE_SER"/>
    <property type="match status" value="1"/>
</dbReference>
<dbReference type="AlphaFoldDB" id="A0A238UL84"/>
<dbReference type="PROSITE" id="PS51892">
    <property type="entry name" value="SUBTILASE"/>
    <property type="match status" value="1"/>
</dbReference>
<feature type="active site" description="Charge relay system" evidence="5">
    <location>
        <position position="144"/>
    </location>
</feature>
<dbReference type="InterPro" id="IPR022398">
    <property type="entry name" value="Peptidase_S8_His-AS"/>
</dbReference>
<gene>
    <name evidence="9" type="ORF">SAMN06266787_10141</name>
</gene>